<gene>
    <name evidence="2" type="ORF">AQZ52_12955</name>
</gene>
<organism evidence="2 3">
    <name type="scientific">Novosphingobium fuchskuhlense</name>
    <dbReference type="NCBI Taxonomy" id="1117702"/>
    <lineage>
        <taxon>Bacteria</taxon>
        <taxon>Pseudomonadati</taxon>
        <taxon>Pseudomonadota</taxon>
        <taxon>Alphaproteobacteria</taxon>
        <taxon>Sphingomonadales</taxon>
        <taxon>Sphingomonadaceae</taxon>
        <taxon>Novosphingobium</taxon>
    </lineage>
</organism>
<dbReference type="Pfam" id="PF09694">
    <property type="entry name" value="Gcw_chp"/>
    <property type="match status" value="1"/>
</dbReference>
<evidence type="ECO:0000313" key="2">
    <source>
        <dbReference type="EMBL" id="KUR70748.1"/>
    </source>
</evidence>
<evidence type="ECO:0000313" key="3">
    <source>
        <dbReference type="Proteomes" id="UP000058012"/>
    </source>
</evidence>
<proteinExistence type="predicted"/>
<evidence type="ECO:0008006" key="4">
    <source>
        <dbReference type="Google" id="ProtNLM"/>
    </source>
</evidence>
<keyword evidence="1" id="KW-0732">Signal</keyword>
<feature type="chain" id="PRO_5007156935" description="Porin domain-containing protein" evidence="1">
    <location>
        <begin position="18"/>
        <end position="243"/>
    </location>
</feature>
<keyword evidence="3" id="KW-1185">Reference proteome</keyword>
<dbReference type="OrthoDB" id="7503770at2"/>
<dbReference type="AlphaFoldDB" id="A0A117UTV6"/>
<dbReference type="InterPro" id="IPR010239">
    <property type="entry name" value="CHP02001"/>
</dbReference>
<name>A0A117UTV6_9SPHN</name>
<accession>A0A117UTV6</accession>
<protein>
    <recommendedName>
        <fullName evidence="4">Porin domain-containing protein</fullName>
    </recommendedName>
</protein>
<evidence type="ECO:0000256" key="1">
    <source>
        <dbReference type="SAM" id="SignalP"/>
    </source>
</evidence>
<sequence>MLMLLAAAVLGPVASGAARGQALDAGAEAASDEVRAGLSWSGGAASASVDARLDVSGIDTTARAVLLRGARRHGRADILVDLAVGRDWSMGAITLRTELAGHIFSGAAQRMDFAELVLGARYGIGPLRLVATAWYAPRQSTIGGDNLHLRGSVDGGLPGLPITLAASLGYTTGRGDGPRAIRLRPGGDYADWKLTAEYARYPLMFGLDYVGTDIGDRAARRALPFADPAGAGDRIVARMRFSF</sequence>
<comment type="caution">
    <text evidence="2">The sequence shown here is derived from an EMBL/GenBank/DDBJ whole genome shotgun (WGS) entry which is preliminary data.</text>
</comment>
<reference evidence="2 3" key="1">
    <citation type="submission" date="2015-10" db="EMBL/GenBank/DDBJ databases">
        <title>Draft genome sequence of Novosphingobium fuchskuhlense DSM 25065 isolated from a surface water sample of the southwest basin of Lake Grosse Fuchskuhle.</title>
        <authorList>
            <person name="Ruckert C."/>
            <person name="Winkler A."/>
            <person name="Glaeser J."/>
            <person name="Grossart H.-P."/>
            <person name="Kalinowski J."/>
            <person name="Glaeser S."/>
        </authorList>
    </citation>
    <scope>NUCLEOTIDE SEQUENCE [LARGE SCALE GENOMIC DNA]</scope>
    <source>
        <strain evidence="2 3">FNE08-7</strain>
    </source>
</reference>
<dbReference type="Proteomes" id="UP000058012">
    <property type="component" value="Unassembled WGS sequence"/>
</dbReference>
<feature type="signal peptide" evidence="1">
    <location>
        <begin position="1"/>
        <end position="17"/>
    </location>
</feature>
<dbReference type="EMBL" id="LLZS01000008">
    <property type="protein sequence ID" value="KUR70748.1"/>
    <property type="molecule type" value="Genomic_DNA"/>
</dbReference>